<evidence type="ECO:0000313" key="4">
    <source>
        <dbReference type="EMBL" id="SVC42648.1"/>
    </source>
</evidence>
<feature type="non-terminal residue" evidence="4">
    <location>
        <position position="1"/>
    </location>
</feature>
<name>A0A382M1Y3_9ZZZZ</name>
<evidence type="ECO:0000256" key="1">
    <source>
        <dbReference type="ARBA" id="ARBA00022490"/>
    </source>
</evidence>
<dbReference type="SUPFAM" id="SSF74982">
    <property type="entry name" value="Small protein B (SmpB)"/>
    <property type="match status" value="1"/>
</dbReference>
<proteinExistence type="inferred from homology"/>
<dbReference type="AlphaFoldDB" id="A0A382M1Y3"/>
<dbReference type="InterPro" id="IPR000037">
    <property type="entry name" value="SsrA-bd_prot"/>
</dbReference>
<feature type="region of interest" description="Disordered" evidence="3">
    <location>
        <begin position="125"/>
        <end position="154"/>
    </location>
</feature>
<keyword evidence="1" id="KW-0963">Cytoplasm</keyword>
<sequence length="154" mass="17700">VSKTSSRKVVARNRKAFHQYEILDTYEAGIVLKGPEVKSLRMGQVAFRDAFAKIEEGQVWLYSLHIAPYAQANRANLDSDRKRKLLLNRSEIRRLSSKTSEKGLTLVPLDVYFRKGNAKLTLGLGKGRQQHDKREKLKRATQDMEARRAVARYK</sequence>
<evidence type="ECO:0000256" key="3">
    <source>
        <dbReference type="SAM" id="MobiDB-lite"/>
    </source>
</evidence>
<dbReference type="HAMAP" id="MF_00023">
    <property type="entry name" value="SmpB"/>
    <property type="match status" value="1"/>
</dbReference>
<feature type="compositionally biased region" description="Basic and acidic residues" evidence="3">
    <location>
        <begin position="129"/>
        <end position="148"/>
    </location>
</feature>
<dbReference type="NCBIfam" id="NF003843">
    <property type="entry name" value="PRK05422.1"/>
    <property type="match status" value="1"/>
</dbReference>
<protein>
    <recommendedName>
        <fullName evidence="5">SsrA-binding protein</fullName>
    </recommendedName>
</protein>
<dbReference type="GO" id="GO:0070930">
    <property type="term" value="P:trans-translation-dependent protein tagging"/>
    <property type="evidence" value="ECO:0007669"/>
    <property type="project" value="TreeGrafter"/>
</dbReference>
<dbReference type="PANTHER" id="PTHR30308">
    <property type="entry name" value="TMRNA-BINDING COMPONENT OF TRANS-TRANSLATION TAGGING COMPLEX"/>
    <property type="match status" value="1"/>
</dbReference>
<evidence type="ECO:0008006" key="5">
    <source>
        <dbReference type="Google" id="ProtNLM"/>
    </source>
</evidence>
<organism evidence="4">
    <name type="scientific">marine metagenome</name>
    <dbReference type="NCBI Taxonomy" id="408172"/>
    <lineage>
        <taxon>unclassified sequences</taxon>
        <taxon>metagenomes</taxon>
        <taxon>ecological metagenomes</taxon>
    </lineage>
</organism>
<dbReference type="CDD" id="cd09294">
    <property type="entry name" value="SmpB"/>
    <property type="match status" value="1"/>
</dbReference>
<keyword evidence="2" id="KW-0694">RNA-binding</keyword>
<dbReference type="GO" id="GO:0005829">
    <property type="term" value="C:cytosol"/>
    <property type="evidence" value="ECO:0007669"/>
    <property type="project" value="TreeGrafter"/>
</dbReference>
<reference evidence="4" key="1">
    <citation type="submission" date="2018-05" db="EMBL/GenBank/DDBJ databases">
        <authorList>
            <person name="Lanie J.A."/>
            <person name="Ng W.-L."/>
            <person name="Kazmierczak K.M."/>
            <person name="Andrzejewski T.M."/>
            <person name="Davidsen T.M."/>
            <person name="Wayne K.J."/>
            <person name="Tettelin H."/>
            <person name="Glass J.I."/>
            <person name="Rusch D."/>
            <person name="Podicherti R."/>
            <person name="Tsui H.-C.T."/>
            <person name="Winkler M.E."/>
        </authorList>
    </citation>
    <scope>NUCLEOTIDE SEQUENCE</scope>
</reference>
<dbReference type="GO" id="GO:0003723">
    <property type="term" value="F:RNA binding"/>
    <property type="evidence" value="ECO:0007669"/>
    <property type="project" value="UniProtKB-KW"/>
</dbReference>
<dbReference type="NCBIfam" id="TIGR00086">
    <property type="entry name" value="smpB"/>
    <property type="match status" value="1"/>
</dbReference>
<dbReference type="PANTHER" id="PTHR30308:SF2">
    <property type="entry name" value="SSRA-BINDING PROTEIN"/>
    <property type="match status" value="1"/>
</dbReference>
<gene>
    <name evidence="4" type="ORF">METZ01_LOCUS295502</name>
</gene>
<dbReference type="Pfam" id="PF01668">
    <property type="entry name" value="SmpB"/>
    <property type="match status" value="1"/>
</dbReference>
<dbReference type="PROSITE" id="PS01317">
    <property type="entry name" value="SSRP"/>
    <property type="match status" value="1"/>
</dbReference>
<accession>A0A382M1Y3</accession>
<dbReference type="InterPro" id="IPR023620">
    <property type="entry name" value="SmpB"/>
</dbReference>
<dbReference type="EMBL" id="UINC01090579">
    <property type="protein sequence ID" value="SVC42648.1"/>
    <property type="molecule type" value="Genomic_DNA"/>
</dbReference>
<dbReference type="InterPro" id="IPR020081">
    <property type="entry name" value="SsrA-bd_prot_CS"/>
</dbReference>
<evidence type="ECO:0000256" key="2">
    <source>
        <dbReference type="ARBA" id="ARBA00022884"/>
    </source>
</evidence>
<dbReference type="Gene3D" id="2.40.280.10">
    <property type="match status" value="1"/>
</dbReference>